<protein>
    <submittedName>
        <fullName evidence="1">Integral membrane protein</fullName>
    </submittedName>
</protein>
<accession>A0A378VTX8</accession>
<dbReference type="EMBL" id="UGRI01000001">
    <property type="protein sequence ID" value="SUA20184.1"/>
    <property type="molecule type" value="Genomic_DNA"/>
</dbReference>
<reference evidence="1" key="1">
    <citation type="submission" date="2018-06" db="EMBL/GenBank/DDBJ databases">
        <authorList>
            <consortium name="Pathogen Informatics"/>
            <person name="Doyle S."/>
        </authorList>
    </citation>
    <scope>NUCLEOTIDE SEQUENCE [LARGE SCALE GENOMIC DNA]</scope>
    <source>
        <strain evidence="1">NCTC11421</strain>
    </source>
</reference>
<evidence type="ECO:0000313" key="1">
    <source>
        <dbReference type="EMBL" id="SUA20184.1"/>
    </source>
</evidence>
<proteinExistence type="predicted"/>
<organism evidence="1">
    <name type="scientific">Neisseria gonorrhoeae</name>
    <dbReference type="NCBI Taxonomy" id="485"/>
    <lineage>
        <taxon>Bacteria</taxon>
        <taxon>Pseudomonadati</taxon>
        <taxon>Pseudomonadota</taxon>
        <taxon>Betaproteobacteria</taxon>
        <taxon>Neisseriales</taxon>
        <taxon>Neisseriaceae</taxon>
        <taxon>Neisseria</taxon>
    </lineage>
</organism>
<dbReference type="AlphaFoldDB" id="A0A378VTX8"/>
<sequence length="41" mass="4451">MSVDEALKYVISLGMVIPDDLPVKTLAGPMPPEKAELPEQQ</sequence>
<name>A0A378VTX8_NEIGO</name>
<gene>
    <name evidence="1" type="ORF">NCTC11421_00264</name>
</gene>